<accession>A0A2M7BRG2</accession>
<evidence type="ECO:0000256" key="2">
    <source>
        <dbReference type="ARBA" id="ARBA00022649"/>
    </source>
</evidence>
<keyword evidence="3" id="KW-0540">Nuclease</keyword>
<comment type="similarity">
    <text evidence="6">Belongs to the HepT RNase toxin family.</text>
</comment>
<keyword evidence="1" id="KW-0597">Phosphoprotein</keyword>
<sequence>MRRNLDNSAYIHHISDSIQEIINYTSNHTYGQFLKNDWDQAALMRYLEVIGEAANKLEERFRIKNPHIKWRKIIDLRNILIHDYMDVDVHIMWNIMIRDIPELK</sequence>
<dbReference type="InterPro" id="IPR051813">
    <property type="entry name" value="HepT_RNase_toxin"/>
</dbReference>
<feature type="non-terminal residue" evidence="7">
    <location>
        <position position="104"/>
    </location>
</feature>
<evidence type="ECO:0000256" key="1">
    <source>
        <dbReference type="ARBA" id="ARBA00022553"/>
    </source>
</evidence>
<evidence type="ECO:0000256" key="3">
    <source>
        <dbReference type="ARBA" id="ARBA00022722"/>
    </source>
</evidence>
<evidence type="ECO:0000313" key="8">
    <source>
        <dbReference type="Proteomes" id="UP000230119"/>
    </source>
</evidence>
<dbReference type="GO" id="GO:0016787">
    <property type="term" value="F:hydrolase activity"/>
    <property type="evidence" value="ECO:0007669"/>
    <property type="project" value="UniProtKB-KW"/>
</dbReference>
<evidence type="ECO:0000313" key="7">
    <source>
        <dbReference type="EMBL" id="PIV08071.1"/>
    </source>
</evidence>
<dbReference type="Pfam" id="PF01934">
    <property type="entry name" value="HepT-like"/>
    <property type="match status" value="1"/>
</dbReference>
<dbReference type="PANTHER" id="PTHR34139">
    <property type="entry name" value="UPF0331 PROTEIN MJ0127"/>
    <property type="match status" value="1"/>
</dbReference>
<protein>
    <recommendedName>
        <fullName evidence="9">DUF86 domain-containing protein</fullName>
    </recommendedName>
</protein>
<reference evidence="8" key="1">
    <citation type="submission" date="2017-09" db="EMBL/GenBank/DDBJ databases">
        <title>Depth-based differentiation of microbial function through sediment-hosted aquifers and enrichment of novel symbionts in the deep terrestrial subsurface.</title>
        <authorList>
            <person name="Probst A.J."/>
            <person name="Ladd B."/>
            <person name="Jarett J.K."/>
            <person name="Geller-Mcgrath D.E."/>
            <person name="Sieber C.M.K."/>
            <person name="Emerson J.B."/>
            <person name="Anantharaman K."/>
            <person name="Thomas B.C."/>
            <person name="Malmstrom R."/>
            <person name="Stieglmeier M."/>
            <person name="Klingl A."/>
            <person name="Woyke T."/>
            <person name="Ryan C.M."/>
            <person name="Banfield J.F."/>
        </authorList>
    </citation>
    <scope>NUCLEOTIDE SEQUENCE [LARGE SCALE GENOMIC DNA]</scope>
</reference>
<evidence type="ECO:0000256" key="4">
    <source>
        <dbReference type="ARBA" id="ARBA00022741"/>
    </source>
</evidence>
<dbReference type="InterPro" id="IPR008201">
    <property type="entry name" value="HepT-like"/>
</dbReference>
<gene>
    <name evidence="7" type="ORF">COS52_04640</name>
</gene>
<keyword evidence="4" id="KW-0547">Nucleotide-binding</keyword>
<keyword evidence="5" id="KW-0378">Hydrolase</keyword>
<dbReference type="Gene3D" id="1.20.120.580">
    <property type="entry name" value="bsu32300-like"/>
    <property type="match status" value="1"/>
</dbReference>
<dbReference type="InterPro" id="IPR037038">
    <property type="entry name" value="HepT-like_sf"/>
</dbReference>
<name>A0A2M7BRG2_9BACT</name>
<dbReference type="GO" id="GO:0110001">
    <property type="term" value="C:toxin-antitoxin complex"/>
    <property type="evidence" value="ECO:0007669"/>
    <property type="project" value="InterPro"/>
</dbReference>
<dbReference type="GO" id="GO:0004540">
    <property type="term" value="F:RNA nuclease activity"/>
    <property type="evidence" value="ECO:0007669"/>
    <property type="project" value="InterPro"/>
</dbReference>
<comment type="caution">
    <text evidence="7">The sequence shown here is derived from an EMBL/GenBank/DDBJ whole genome shotgun (WGS) entry which is preliminary data.</text>
</comment>
<dbReference type="PANTHER" id="PTHR34139:SF1">
    <property type="entry name" value="RNASE MJ1380-RELATED"/>
    <property type="match status" value="1"/>
</dbReference>
<dbReference type="AlphaFoldDB" id="A0A2M7BRG2"/>
<evidence type="ECO:0000256" key="6">
    <source>
        <dbReference type="ARBA" id="ARBA00024207"/>
    </source>
</evidence>
<evidence type="ECO:0000256" key="5">
    <source>
        <dbReference type="ARBA" id="ARBA00022801"/>
    </source>
</evidence>
<evidence type="ECO:0008006" key="9">
    <source>
        <dbReference type="Google" id="ProtNLM"/>
    </source>
</evidence>
<dbReference type="EMBL" id="PEVA01000195">
    <property type="protein sequence ID" value="PIV08071.1"/>
    <property type="molecule type" value="Genomic_DNA"/>
</dbReference>
<dbReference type="Proteomes" id="UP000230119">
    <property type="component" value="Unassembled WGS sequence"/>
</dbReference>
<proteinExistence type="inferred from homology"/>
<dbReference type="GO" id="GO:0000166">
    <property type="term" value="F:nucleotide binding"/>
    <property type="evidence" value="ECO:0007669"/>
    <property type="project" value="UniProtKB-KW"/>
</dbReference>
<organism evidence="7 8">
    <name type="scientific">Candidatus Roizmanbacteria bacterium CG03_land_8_20_14_0_80_39_12</name>
    <dbReference type="NCBI Taxonomy" id="1974847"/>
    <lineage>
        <taxon>Bacteria</taxon>
        <taxon>Candidatus Roizmaniibacteriota</taxon>
    </lineage>
</organism>
<keyword evidence="2" id="KW-1277">Toxin-antitoxin system</keyword>